<evidence type="ECO:0000313" key="8">
    <source>
        <dbReference type="EMBL" id="CUH77565.1"/>
    </source>
</evidence>
<comment type="pathway">
    <text evidence="2">Carbohydrate acid metabolism; 2-dehydro-3-deoxy-D-gluconate degradation; D-glyceraldehyde 3-phosphate and pyruvate from 2-dehydro-3-deoxy-D-gluconate: step 2/2.</text>
</comment>
<dbReference type="EC" id="4.1.2.14" evidence="5"/>
<dbReference type="PROSITE" id="PS00159">
    <property type="entry name" value="ALDOLASE_KDPG_KHG_1"/>
    <property type="match status" value="1"/>
</dbReference>
<dbReference type="SUPFAM" id="SSF51569">
    <property type="entry name" value="Aldolase"/>
    <property type="match status" value="1"/>
</dbReference>
<sequence length="214" mass="21753">MITPQQASEKSRDLCALAPVIPVLVVDDAAHAQGLAAALVKGGLPVLEVTLRTDAALDVIREMAKVEGGVVGAGTLLTPKDVQNAVDAGAKFGVSPGATDTILSACEEAGLPILPGAATSSEVMRLLERGYTVQKFFPAEANGGAPALKAIGAPIPQVSFCPTGGVSMKNVGDYLSLPNVLCCGGSWVAPKDLVQAQDWDGITALAAEAAKLPR</sequence>
<dbReference type="NCBIfam" id="NF004325">
    <property type="entry name" value="PRK05718.1"/>
    <property type="match status" value="1"/>
</dbReference>
<dbReference type="InterPro" id="IPR000887">
    <property type="entry name" value="Aldlse_KDPG_KHG"/>
</dbReference>
<dbReference type="InterPro" id="IPR031337">
    <property type="entry name" value="KDPG/KHG_AS_1"/>
</dbReference>
<dbReference type="RefSeq" id="WP_186009185.1">
    <property type="nucleotide sequence ID" value="NZ_CYSE01000002.1"/>
</dbReference>
<evidence type="ECO:0000256" key="4">
    <source>
        <dbReference type="ARBA" id="ARBA00011233"/>
    </source>
</evidence>
<accession>A0A0P1G7G1</accession>
<organism evidence="8 9">
    <name type="scientific">Tropicibacter naphthalenivorans</name>
    <dbReference type="NCBI Taxonomy" id="441103"/>
    <lineage>
        <taxon>Bacteria</taxon>
        <taxon>Pseudomonadati</taxon>
        <taxon>Pseudomonadota</taxon>
        <taxon>Alphaproteobacteria</taxon>
        <taxon>Rhodobacterales</taxon>
        <taxon>Roseobacteraceae</taxon>
        <taxon>Tropicibacter</taxon>
    </lineage>
</organism>
<evidence type="ECO:0000256" key="2">
    <source>
        <dbReference type="ARBA" id="ARBA00004736"/>
    </source>
</evidence>
<name>A0A0P1G7G1_9RHOB</name>
<keyword evidence="6" id="KW-0456">Lyase</keyword>
<dbReference type="Gene3D" id="3.20.20.70">
    <property type="entry name" value="Aldolase class I"/>
    <property type="match status" value="1"/>
</dbReference>
<dbReference type="NCBIfam" id="TIGR01182">
    <property type="entry name" value="eda"/>
    <property type="match status" value="1"/>
</dbReference>
<dbReference type="InterPro" id="IPR013785">
    <property type="entry name" value="Aldolase_TIM"/>
</dbReference>
<dbReference type="Pfam" id="PF01081">
    <property type="entry name" value="Aldolase"/>
    <property type="match status" value="1"/>
</dbReference>
<evidence type="ECO:0000256" key="1">
    <source>
        <dbReference type="ARBA" id="ARBA00000654"/>
    </source>
</evidence>
<comment type="catalytic activity">
    <reaction evidence="1">
        <text>2-dehydro-3-deoxy-6-phospho-D-gluconate = D-glyceraldehyde 3-phosphate + pyruvate</text>
        <dbReference type="Rhea" id="RHEA:17089"/>
        <dbReference type="ChEBI" id="CHEBI:15361"/>
        <dbReference type="ChEBI" id="CHEBI:57569"/>
        <dbReference type="ChEBI" id="CHEBI:59776"/>
        <dbReference type="EC" id="4.1.2.14"/>
    </reaction>
</comment>
<dbReference type="Proteomes" id="UP000054935">
    <property type="component" value="Unassembled WGS sequence"/>
</dbReference>
<evidence type="ECO:0000313" key="9">
    <source>
        <dbReference type="Proteomes" id="UP000054935"/>
    </source>
</evidence>
<protein>
    <recommendedName>
        <fullName evidence="5">2-dehydro-3-deoxy-phosphogluconate aldolase</fullName>
        <ecNumber evidence="5">4.1.2.14</ecNumber>
    </recommendedName>
</protein>
<comment type="similarity">
    <text evidence="3">Belongs to the KHG/KDPG aldolase family.</text>
</comment>
<dbReference type="STRING" id="441103.TRN7648_01542"/>
<comment type="subunit">
    <text evidence="4">Homotrimer.</text>
</comment>
<dbReference type="PANTHER" id="PTHR30246">
    <property type="entry name" value="2-KETO-3-DEOXY-6-PHOSPHOGLUCONATE ALDOLASE"/>
    <property type="match status" value="1"/>
</dbReference>
<dbReference type="PANTHER" id="PTHR30246:SF1">
    <property type="entry name" value="2-DEHYDRO-3-DEOXY-6-PHOSPHOGALACTONATE ALDOLASE-RELATED"/>
    <property type="match status" value="1"/>
</dbReference>
<evidence type="ECO:0000256" key="3">
    <source>
        <dbReference type="ARBA" id="ARBA00006906"/>
    </source>
</evidence>
<reference evidence="8 9" key="1">
    <citation type="submission" date="2015-09" db="EMBL/GenBank/DDBJ databases">
        <authorList>
            <consortium name="Swine Surveillance"/>
        </authorList>
    </citation>
    <scope>NUCLEOTIDE SEQUENCE [LARGE SCALE GENOMIC DNA]</scope>
    <source>
        <strain evidence="8 9">CECT 7648</strain>
    </source>
</reference>
<dbReference type="CDD" id="cd00452">
    <property type="entry name" value="KDPG_aldolase"/>
    <property type="match status" value="1"/>
</dbReference>
<dbReference type="EMBL" id="CYSE01000002">
    <property type="protein sequence ID" value="CUH77565.1"/>
    <property type="molecule type" value="Genomic_DNA"/>
</dbReference>
<evidence type="ECO:0000256" key="7">
    <source>
        <dbReference type="ARBA" id="ARBA00023277"/>
    </source>
</evidence>
<evidence type="ECO:0000256" key="6">
    <source>
        <dbReference type="ARBA" id="ARBA00023239"/>
    </source>
</evidence>
<gene>
    <name evidence="8" type="primary">eda</name>
    <name evidence="8" type="ORF">TRN7648_01542</name>
</gene>
<proteinExistence type="inferred from homology"/>
<dbReference type="AlphaFoldDB" id="A0A0P1G7G1"/>
<keyword evidence="7" id="KW-0119">Carbohydrate metabolism</keyword>
<dbReference type="GO" id="GO:0008675">
    <property type="term" value="F:2-dehydro-3-deoxy-phosphogluconate aldolase activity"/>
    <property type="evidence" value="ECO:0007669"/>
    <property type="project" value="UniProtKB-EC"/>
</dbReference>
<evidence type="ECO:0000256" key="5">
    <source>
        <dbReference type="ARBA" id="ARBA00013063"/>
    </source>
</evidence>
<keyword evidence="9" id="KW-1185">Reference proteome</keyword>